<evidence type="ECO:0000313" key="2">
    <source>
        <dbReference type="Proteomes" id="UP000301870"/>
    </source>
</evidence>
<name>A0A9J7IKE5_SPOLT</name>
<protein>
    <submittedName>
        <fullName evidence="3">Uncharacterized protein LOC111350056</fullName>
    </submittedName>
</protein>
<dbReference type="GO" id="GO:0042407">
    <property type="term" value="P:cristae formation"/>
    <property type="evidence" value="ECO:0007669"/>
    <property type="project" value="InterPro"/>
</dbReference>
<organism evidence="2 3">
    <name type="scientific">Spodoptera litura</name>
    <name type="common">Asian cotton leafworm</name>
    <dbReference type="NCBI Taxonomy" id="69820"/>
    <lineage>
        <taxon>Eukaryota</taxon>
        <taxon>Metazoa</taxon>
        <taxon>Ecdysozoa</taxon>
        <taxon>Arthropoda</taxon>
        <taxon>Hexapoda</taxon>
        <taxon>Insecta</taxon>
        <taxon>Pterygota</taxon>
        <taxon>Neoptera</taxon>
        <taxon>Endopterygota</taxon>
        <taxon>Lepidoptera</taxon>
        <taxon>Glossata</taxon>
        <taxon>Ditrysia</taxon>
        <taxon>Noctuoidea</taxon>
        <taxon>Noctuidae</taxon>
        <taxon>Amphipyrinae</taxon>
        <taxon>Spodoptera</taxon>
    </lineage>
</organism>
<gene>
    <name evidence="3" type="primary">LOC111350056</name>
</gene>
<dbReference type="Proteomes" id="UP000301870">
    <property type="component" value="Chromosome 10"/>
</dbReference>
<dbReference type="AlphaFoldDB" id="A0A9J7IKE5"/>
<dbReference type="GO" id="GO:0061617">
    <property type="term" value="C:MICOS complex"/>
    <property type="evidence" value="ECO:0007669"/>
    <property type="project" value="InterPro"/>
</dbReference>
<dbReference type="OrthoDB" id="7468199at2759"/>
<keyword evidence="2" id="KW-1185">Reference proteome</keyword>
<dbReference type="PANTHER" id="PTHR14564">
    <property type="entry name" value="MICOS COMPLEX SUBUNIT MIC26 / MIC27 FAMILY MEMBER"/>
    <property type="match status" value="1"/>
</dbReference>
<feature type="region of interest" description="Disordered" evidence="1">
    <location>
        <begin position="250"/>
        <end position="274"/>
    </location>
</feature>
<dbReference type="KEGG" id="sliu:111350056"/>
<sequence>MKNPCTEVGHYVEDNQQHHNDAIFSSETEMIGSISKLCHGDLYVIGRIWIQALKTALVGTNLSLIPVVHAAKPDEPPQKPPKMKYKDLPIYESPHYEYKDYMEDKKKCPNSDVKLLHNYIYPKVKNYRKGWVDSIADFKKDACELKNEACAVICQKKAEFKKAMRAPENCNVRQAVVAVGAATGFFMASKKGLPTKFFYASIGGLATGALCFPKETDEVFRLASYKIAKVALAIFNKTCGQNIILRERIPCREDMPPPPPERPADKKNPCPPKK</sequence>
<evidence type="ECO:0000256" key="1">
    <source>
        <dbReference type="SAM" id="MobiDB-lite"/>
    </source>
</evidence>
<dbReference type="GeneID" id="111350056"/>
<dbReference type="InterPro" id="IPR033182">
    <property type="entry name" value="MIC26/MIC27_animal"/>
</dbReference>
<accession>A0A9J7IKE5</accession>
<dbReference type="RefSeq" id="XP_022817244.1">
    <property type="nucleotide sequence ID" value="XM_022961476.1"/>
</dbReference>
<proteinExistence type="predicted"/>
<evidence type="ECO:0000313" key="3">
    <source>
        <dbReference type="RefSeq" id="XP_022817244.1"/>
    </source>
</evidence>
<reference evidence="3" key="1">
    <citation type="submission" date="2025-08" db="UniProtKB">
        <authorList>
            <consortium name="RefSeq"/>
        </authorList>
    </citation>
    <scope>IDENTIFICATION</scope>
    <source>
        <strain evidence="3">Ishihara</strain>
        <tissue evidence="3">Whole body</tissue>
    </source>
</reference>